<dbReference type="Gene3D" id="3.10.10.10">
    <property type="entry name" value="HIV Type 1 Reverse Transcriptase, subunit A, domain 1"/>
    <property type="match status" value="1"/>
</dbReference>
<dbReference type="CDD" id="cd01647">
    <property type="entry name" value="RT_LTR"/>
    <property type="match status" value="1"/>
</dbReference>
<evidence type="ECO:0000259" key="1">
    <source>
        <dbReference type="Pfam" id="PF00078"/>
    </source>
</evidence>
<dbReference type="Gene3D" id="3.30.70.270">
    <property type="match status" value="1"/>
</dbReference>
<dbReference type="RefSeq" id="XP_016704376.1">
    <property type="nucleotide sequence ID" value="XM_016848887.1"/>
</dbReference>
<dbReference type="STRING" id="3635.A0A1U8KPH5"/>
<dbReference type="AlphaFoldDB" id="A0A1U8KPH5"/>
<name>A0A1U8KPH5_GOSHI</name>
<dbReference type="Pfam" id="PF00078">
    <property type="entry name" value="RVT_1"/>
    <property type="match status" value="1"/>
</dbReference>
<reference evidence="3" key="2">
    <citation type="submission" date="2025-08" db="UniProtKB">
        <authorList>
            <consortium name="RefSeq"/>
        </authorList>
    </citation>
    <scope>IDENTIFICATION</scope>
</reference>
<feature type="domain" description="Reverse transcriptase" evidence="1">
    <location>
        <begin position="193"/>
        <end position="262"/>
    </location>
</feature>
<accession>A0A1U8KPH5</accession>
<reference evidence="2" key="1">
    <citation type="journal article" date="2020" name="Nat. Genet.">
        <title>Genomic diversifications of five Gossypium allopolyploid species and their impact on cotton improvement.</title>
        <authorList>
            <person name="Chen Z.J."/>
            <person name="Sreedasyam A."/>
            <person name="Ando A."/>
            <person name="Song Q."/>
            <person name="De Santiago L.M."/>
            <person name="Hulse-Kemp A.M."/>
            <person name="Ding M."/>
            <person name="Ye W."/>
            <person name="Kirkbride R.C."/>
            <person name="Jenkins J."/>
            <person name="Plott C."/>
            <person name="Lovell J."/>
            <person name="Lin Y.M."/>
            <person name="Vaughn R."/>
            <person name="Liu B."/>
            <person name="Simpson S."/>
            <person name="Scheffler B.E."/>
            <person name="Wen L."/>
            <person name="Saski C.A."/>
            <person name="Grover C.E."/>
            <person name="Hu G."/>
            <person name="Conover J.L."/>
            <person name="Carlson J.W."/>
            <person name="Shu S."/>
            <person name="Boston L.B."/>
            <person name="Williams M."/>
            <person name="Peterson D.G."/>
            <person name="McGee K."/>
            <person name="Jones D.C."/>
            <person name="Wendel J.F."/>
            <person name="Stelly D.M."/>
            <person name="Grimwood J."/>
            <person name="Schmutz J."/>
        </authorList>
    </citation>
    <scope>NUCLEOTIDE SEQUENCE [LARGE SCALE GENOMIC DNA]</scope>
    <source>
        <strain evidence="2">cv. TM-1</strain>
    </source>
</reference>
<gene>
    <name evidence="3" type="primary">LOC107919423</name>
</gene>
<proteinExistence type="predicted"/>
<protein>
    <recommendedName>
        <fullName evidence="1">Reverse transcriptase domain-containing protein</fullName>
    </recommendedName>
</protein>
<dbReference type="InterPro" id="IPR043128">
    <property type="entry name" value="Rev_trsase/Diguanyl_cyclase"/>
</dbReference>
<evidence type="ECO:0000313" key="2">
    <source>
        <dbReference type="Proteomes" id="UP000818029"/>
    </source>
</evidence>
<evidence type="ECO:0000313" key="3">
    <source>
        <dbReference type="RefSeq" id="XP_016704376.1"/>
    </source>
</evidence>
<dbReference type="InterPro" id="IPR000477">
    <property type="entry name" value="RT_dom"/>
</dbReference>
<keyword evidence="2" id="KW-1185">Reference proteome</keyword>
<dbReference type="InterPro" id="IPR053134">
    <property type="entry name" value="RNA-dir_DNA_polymerase"/>
</dbReference>
<dbReference type="PANTHER" id="PTHR24559">
    <property type="entry name" value="TRANSPOSON TY3-I GAG-POL POLYPROTEIN"/>
    <property type="match status" value="1"/>
</dbReference>
<dbReference type="PANTHER" id="PTHR24559:SF457">
    <property type="entry name" value="RNA-DIRECTED DNA POLYMERASE HOMOLOG"/>
    <property type="match status" value="1"/>
</dbReference>
<sequence length="292" mass="34140">MLKDKYDRFGLRYKPNTKQRRNEIEKRQERRRARISGEEIKWKPIIFPHISEIFVSGGITHPEQKTPMRESIEEMLEGFHINARDTAERRALLEICPYEPESELNNWTAKEITVVFRAYSELVDDGRIEIVSLEEGKEVNIGTDITTETRRNLIELLQEFKDVFAWSYRDMPGLSTDIAIKYSEWIANIVPVLKKDGKVRMCVDYRDLNKASPKDNFPLPHVDTLVDNTAGYSLFSFMDCFSGYNQIKMHPEDMRNTTFIILWGMFCYKERREICAGLEKVVLNAEKVLAQA</sequence>
<dbReference type="PaxDb" id="3635-A0A1U8KPH5"/>
<dbReference type="KEGG" id="ghi:107919423"/>
<dbReference type="SUPFAM" id="SSF56672">
    <property type="entry name" value="DNA/RNA polymerases"/>
    <property type="match status" value="1"/>
</dbReference>
<dbReference type="InterPro" id="IPR043502">
    <property type="entry name" value="DNA/RNA_pol_sf"/>
</dbReference>
<dbReference type="GeneID" id="107919423"/>
<organism evidence="2 3">
    <name type="scientific">Gossypium hirsutum</name>
    <name type="common">Upland cotton</name>
    <name type="synonym">Gossypium mexicanum</name>
    <dbReference type="NCBI Taxonomy" id="3635"/>
    <lineage>
        <taxon>Eukaryota</taxon>
        <taxon>Viridiplantae</taxon>
        <taxon>Streptophyta</taxon>
        <taxon>Embryophyta</taxon>
        <taxon>Tracheophyta</taxon>
        <taxon>Spermatophyta</taxon>
        <taxon>Magnoliopsida</taxon>
        <taxon>eudicotyledons</taxon>
        <taxon>Gunneridae</taxon>
        <taxon>Pentapetalae</taxon>
        <taxon>rosids</taxon>
        <taxon>malvids</taxon>
        <taxon>Malvales</taxon>
        <taxon>Malvaceae</taxon>
        <taxon>Malvoideae</taxon>
        <taxon>Gossypium</taxon>
    </lineage>
</organism>
<dbReference type="Proteomes" id="UP000818029">
    <property type="component" value="Chromosome D13"/>
</dbReference>